<sequence length="210" mass="23620">MDPFQQELARIALEVVAGRGFVLGGGHAVQLHGMAARPSDDIDLFGLERGGPAEVETDVVAAFRRHRFEVTVTRRTPDLVQMMVTAPDGETCKVDLGLFWRAREPVTLNVGPVLHPDDAAAGKMDALYNRWAPRDFLDVYAIHLSGRYNQQQLEALLSEHNPGFEQTMFAESLGFLTRIPDREFEAYGVDKEHITAMRAYFQQWQHQPDA</sequence>
<comment type="caution">
    <text evidence="1">The sequence shown here is derived from an EMBL/GenBank/DDBJ whole genome shotgun (WGS) entry which is preliminary data.</text>
</comment>
<dbReference type="InterPro" id="IPR014942">
    <property type="entry name" value="AbiEii"/>
</dbReference>
<dbReference type="EMBL" id="BONY01000027">
    <property type="protein sequence ID" value="GIH06407.1"/>
    <property type="molecule type" value="Genomic_DNA"/>
</dbReference>
<proteinExistence type="predicted"/>
<accession>A0A8J3QAR1</accession>
<protein>
    <recommendedName>
        <fullName evidence="3">Nucleotidyl transferase AbiEii/AbiGii toxin family protein</fullName>
    </recommendedName>
</protein>
<gene>
    <name evidence="1" type="ORF">Rhe02_44740</name>
</gene>
<organism evidence="1 2">
    <name type="scientific">Rhizocola hellebori</name>
    <dbReference type="NCBI Taxonomy" id="1392758"/>
    <lineage>
        <taxon>Bacteria</taxon>
        <taxon>Bacillati</taxon>
        <taxon>Actinomycetota</taxon>
        <taxon>Actinomycetes</taxon>
        <taxon>Micromonosporales</taxon>
        <taxon>Micromonosporaceae</taxon>
        <taxon>Rhizocola</taxon>
    </lineage>
</organism>
<dbReference type="AlphaFoldDB" id="A0A8J3QAR1"/>
<dbReference type="RefSeq" id="WP_203910226.1">
    <property type="nucleotide sequence ID" value="NZ_BONY01000027.1"/>
</dbReference>
<evidence type="ECO:0000313" key="1">
    <source>
        <dbReference type="EMBL" id="GIH06407.1"/>
    </source>
</evidence>
<reference evidence="1" key="1">
    <citation type="submission" date="2021-01" db="EMBL/GenBank/DDBJ databases">
        <title>Whole genome shotgun sequence of Rhizocola hellebori NBRC 109834.</title>
        <authorList>
            <person name="Komaki H."/>
            <person name="Tamura T."/>
        </authorList>
    </citation>
    <scope>NUCLEOTIDE SEQUENCE</scope>
    <source>
        <strain evidence="1">NBRC 109834</strain>
    </source>
</reference>
<dbReference type="Pfam" id="PF08843">
    <property type="entry name" value="AbiEii"/>
    <property type="match status" value="1"/>
</dbReference>
<dbReference type="Proteomes" id="UP000612899">
    <property type="component" value="Unassembled WGS sequence"/>
</dbReference>
<keyword evidence="2" id="KW-1185">Reference proteome</keyword>
<evidence type="ECO:0000313" key="2">
    <source>
        <dbReference type="Proteomes" id="UP000612899"/>
    </source>
</evidence>
<evidence type="ECO:0008006" key="3">
    <source>
        <dbReference type="Google" id="ProtNLM"/>
    </source>
</evidence>
<name>A0A8J3QAR1_9ACTN</name>